<name>A0ABW7F9G1_9BURK</name>
<evidence type="ECO:0008006" key="4">
    <source>
        <dbReference type="Google" id="ProtNLM"/>
    </source>
</evidence>
<evidence type="ECO:0000256" key="1">
    <source>
        <dbReference type="SAM" id="SignalP"/>
    </source>
</evidence>
<reference evidence="2 3" key="1">
    <citation type="submission" date="2024-08" db="EMBL/GenBank/DDBJ databases">
        <authorList>
            <person name="Lu H."/>
        </authorList>
    </citation>
    <scope>NUCLEOTIDE SEQUENCE [LARGE SCALE GENOMIC DNA]</scope>
    <source>
        <strain evidence="2 3">LYH14W</strain>
    </source>
</reference>
<protein>
    <recommendedName>
        <fullName evidence="4">DUF4384 domain-containing protein</fullName>
    </recommendedName>
</protein>
<dbReference type="PROSITE" id="PS51257">
    <property type="entry name" value="PROKAR_LIPOPROTEIN"/>
    <property type="match status" value="1"/>
</dbReference>
<dbReference type="Proteomes" id="UP001606210">
    <property type="component" value="Unassembled WGS sequence"/>
</dbReference>
<evidence type="ECO:0000313" key="2">
    <source>
        <dbReference type="EMBL" id="MFG6432420.1"/>
    </source>
</evidence>
<dbReference type="RefSeq" id="WP_394482270.1">
    <property type="nucleotide sequence ID" value="NZ_JBIGHV010000008.1"/>
</dbReference>
<sequence>MNKMKLNQRAAVAAALALACGLSAATDRAKDVVIDRVSSPVVNASPAAAGDAMSVSVLLEAPDGSLTPKSTDVLFRTGDRFRIKVLGSRDSRVSLFNTNPRGELGSEPVWRGELRQGQELITPRLALTGNSGVDQLHVVMEPVQESGLFAWVSQWLRSLKEGGGASKDIRVDVQSTPTTTYIVNEGGQGLVTTIKIAHSR</sequence>
<organism evidence="2 3">
    <name type="scientific">Pelomonas parva</name>
    <dbReference type="NCBI Taxonomy" id="3299032"/>
    <lineage>
        <taxon>Bacteria</taxon>
        <taxon>Pseudomonadati</taxon>
        <taxon>Pseudomonadota</taxon>
        <taxon>Betaproteobacteria</taxon>
        <taxon>Burkholderiales</taxon>
        <taxon>Sphaerotilaceae</taxon>
        <taxon>Roseateles</taxon>
    </lineage>
</organism>
<evidence type="ECO:0000313" key="3">
    <source>
        <dbReference type="Proteomes" id="UP001606210"/>
    </source>
</evidence>
<comment type="caution">
    <text evidence="2">The sequence shown here is derived from an EMBL/GenBank/DDBJ whole genome shotgun (WGS) entry which is preliminary data.</text>
</comment>
<feature type="signal peptide" evidence="1">
    <location>
        <begin position="1"/>
        <end position="25"/>
    </location>
</feature>
<proteinExistence type="predicted"/>
<keyword evidence="3" id="KW-1185">Reference proteome</keyword>
<keyword evidence="1" id="KW-0732">Signal</keyword>
<gene>
    <name evidence="2" type="ORF">ACG00Y_21045</name>
</gene>
<accession>A0ABW7F9G1</accession>
<feature type="chain" id="PRO_5047031511" description="DUF4384 domain-containing protein" evidence="1">
    <location>
        <begin position="26"/>
        <end position="200"/>
    </location>
</feature>
<dbReference type="EMBL" id="JBIGHV010000008">
    <property type="protein sequence ID" value="MFG6432420.1"/>
    <property type="molecule type" value="Genomic_DNA"/>
</dbReference>